<evidence type="ECO:0000313" key="5">
    <source>
        <dbReference type="EMBL" id="CAD9687155.1"/>
    </source>
</evidence>
<dbReference type="PANTHER" id="PTHR43248">
    <property type="entry name" value="2-SUCCINYL-6-HYDROXY-2,4-CYCLOHEXADIENE-1-CARBOXYLATE SYNTHASE"/>
    <property type="match status" value="1"/>
</dbReference>
<dbReference type="EMBL" id="HBHJ01015548">
    <property type="protein sequence ID" value="CAD9687155.1"/>
    <property type="molecule type" value="Transcribed_RNA"/>
</dbReference>
<dbReference type="Gene3D" id="3.40.50.1820">
    <property type="entry name" value="alpha/beta hydrolase"/>
    <property type="match status" value="1"/>
</dbReference>
<gene>
    <name evidence="5" type="ORF">RMAR1173_LOCUS10320</name>
</gene>
<keyword evidence="2" id="KW-0378">Hydrolase</keyword>
<sequence>MRAACFMVGVMALRTALAVSGGPLSVFLAGRGRRGHSTAAFAAAAAGSREVEGETAVNGVNTRLHRFKVPLDHSNPETGSISVAVREVWTAASERADMPYLLYLQGGPGFPSGRPSFPLSGWQRAAAAKGYRVLLLDQRGTGLSSPLTPQSIQRLGGSPEDQATYLAHFRADSIVKDCEIIRKELCGGKKITLLGQSFGGFCILSYLSFFPEALERCYFTCGLAPVLQPVDAVYHKTFSRMAERNRRYYSRYPEDVGKVREISAFLHEKDKAGQSILLPSGGHLTLRRWLQSGLELGSASGMESLHFLVEEAWDISGECLSPVFLKNVEDLHRFDTNPIYWFLHEAIYMNGKPGEASQWSAARVQASGLGDTSLFDVEKALVDGSPVYFTGEMVYPWMAEDYPELGALTDTARVLANKVHRPATSPLRSGLLAPLPQSTRLPACGTHQADWGKLYDLEKLKNTAVPCAAVMSFDDVYVEREFSEETARLLGDNCKVWVTNEFQHSGLRDQGHRVFTTLESMLLGDGGIPS</sequence>
<organism evidence="5">
    <name type="scientific">Rhizochromulina marina</name>
    <dbReference type="NCBI Taxonomy" id="1034831"/>
    <lineage>
        <taxon>Eukaryota</taxon>
        <taxon>Sar</taxon>
        <taxon>Stramenopiles</taxon>
        <taxon>Ochrophyta</taxon>
        <taxon>Dictyochophyceae</taxon>
        <taxon>Rhizochromulinales</taxon>
        <taxon>Rhizochromulina</taxon>
    </lineage>
</organism>
<dbReference type="InterPro" id="IPR002410">
    <property type="entry name" value="Peptidase_S33"/>
</dbReference>
<feature type="signal peptide" evidence="3">
    <location>
        <begin position="1"/>
        <end position="18"/>
    </location>
</feature>
<evidence type="ECO:0000256" key="1">
    <source>
        <dbReference type="ARBA" id="ARBA00010088"/>
    </source>
</evidence>
<dbReference type="PRINTS" id="PR00793">
    <property type="entry name" value="PROAMNOPTASE"/>
</dbReference>
<keyword evidence="3" id="KW-0732">Signal</keyword>
<dbReference type="AlphaFoldDB" id="A0A7S2S200"/>
<feature type="domain" description="AB hydrolase-1" evidence="4">
    <location>
        <begin position="101"/>
        <end position="245"/>
    </location>
</feature>
<dbReference type="InterPro" id="IPR000073">
    <property type="entry name" value="AB_hydrolase_1"/>
</dbReference>
<evidence type="ECO:0000259" key="4">
    <source>
        <dbReference type="Pfam" id="PF00561"/>
    </source>
</evidence>
<accession>A0A7S2S200</accession>
<feature type="chain" id="PRO_5031035032" description="AB hydrolase-1 domain-containing protein" evidence="3">
    <location>
        <begin position="19"/>
        <end position="530"/>
    </location>
</feature>
<dbReference type="SUPFAM" id="SSF53474">
    <property type="entry name" value="alpha/beta-Hydrolases"/>
    <property type="match status" value="1"/>
</dbReference>
<dbReference type="InterPro" id="IPR051601">
    <property type="entry name" value="Serine_prot/Carboxylest_S33"/>
</dbReference>
<protein>
    <recommendedName>
        <fullName evidence="4">AB hydrolase-1 domain-containing protein</fullName>
    </recommendedName>
</protein>
<dbReference type="InterPro" id="IPR029058">
    <property type="entry name" value="AB_hydrolase_fold"/>
</dbReference>
<name>A0A7S2S200_9STRA</name>
<dbReference type="PANTHER" id="PTHR43248:SF2">
    <property type="entry name" value="PROLYL AMINOPEPTIDASE"/>
    <property type="match status" value="1"/>
</dbReference>
<evidence type="ECO:0000256" key="3">
    <source>
        <dbReference type="SAM" id="SignalP"/>
    </source>
</evidence>
<evidence type="ECO:0000256" key="2">
    <source>
        <dbReference type="ARBA" id="ARBA00022801"/>
    </source>
</evidence>
<comment type="similarity">
    <text evidence="1">Belongs to the peptidase S33 family.</text>
</comment>
<dbReference type="Pfam" id="PF00561">
    <property type="entry name" value="Abhydrolase_1"/>
    <property type="match status" value="1"/>
</dbReference>
<dbReference type="GO" id="GO:0006508">
    <property type="term" value="P:proteolysis"/>
    <property type="evidence" value="ECO:0007669"/>
    <property type="project" value="InterPro"/>
</dbReference>
<reference evidence="5" key="1">
    <citation type="submission" date="2021-01" db="EMBL/GenBank/DDBJ databases">
        <authorList>
            <person name="Corre E."/>
            <person name="Pelletier E."/>
            <person name="Niang G."/>
            <person name="Scheremetjew M."/>
            <person name="Finn R."/>
            <person name="Kale V."/>
            <person name="Holt S."/>
            <person name="Cochrane G."/>
            <person name="Meng A."/>
            <person name="Brown T."/>
            <person name="Cohen L."/>
        </authorList>
    </citation>
    <scope>NUCLEOTIDE SEQUENCE</scope>
    <source>
        <strain evidence="5">CCMP1243</strain>
    </source>
</reference>
<dbReference type="GO" id="GO:0008233">
    <property type="term" value="F:peptidase activity"/>
    <property type="evidence" value="ECO:0007669"/>
    <property type="project" value="InterPro"/>
</dbReference>
<proteinExistence type="inferred from homology"/>